<sequence length="130" mass="13123">MMGQECIPASGNAEPQCRDNIVTDLGGDPFTFQAFAFSSLISALSSANSALLSLGITVSTFPTVLPTTGRFTALPTYTENSVASFVPPTKTPSVAAATPSKTGAAVMPTVNIGMMVGGIVGAGMGMMIDA</sequence>
<organism evidence="1 2">
    <name type="scientific">Lindgomyces ingoldianus</name>
    <dbReference type="NCBI Taxonomy" id="673940"/>
    <lineage>
        <taxon>Eukaryota</taxon>
        <taxon>Fungi</taxon>
        <taxon>Dikarya</taxon>
        <taxon>Ascomycota</taxon>
        <taxon>Pezizomycotina</taxon>
        <taxon>Dothideomycetes</taxon>
        <taxon>Pleosporomycetidae</taxon>
        <taxon>Pleosporales</taxon>
        <taxon>Lindgomycetaceae</taxon>
        <taxon>Lindgomyces</taxon>
    </lineage>
</organism>
<keyword evidence="2" id="KW-1185">Reference proteome</keyword>
<dbReference type="Proteomes" id="UP000799755">
    <property type="component" value="Unassembled WGS sequence"/>
</dbReference>
<proteinExistence type="predicted"/>
<accession>A0ACB6RE88</accession>
<dbReference type="EMBL" id="MU003492">
    <property type="protein sequence ID" value="KAF2477511.1"/>
    <property type="molecule type" value="Genomic_DNA"/>
</dbReference>
<gene>
    <name evidence="1" type="ORF">BDR25DRAFT_299432</name>
</gene>
<comment type="caution">
    <text evidence="1">The sequence shown here is derived from an EMBL/GenBank/DDBJ whole genome shotgun (WGS) entry which is preliminary data.</text>
</comment>
<protein>
    <submittedName>
        <fullName evidence="1">Uncharacterized protein</fullName>
    </submittedName>
</protein>
<name>A0ACB6RE88_9PLEO</name>
<evidence type="ECO:0000313" key="1">
    <source>
        <dbReference type="EMBL" id="KAF2477511.1"/>
    </source>
</evidence>
<reference evidence="1" key="1">
    <citation type="journal article" date="2020" name="Stud. Mycol.">
        <title>101 Dothideomycetes genomes: a test case for predicting lifestyles and emergence of pathogens.</title>
        <authorList>
            <person name="Haridas S."/>
            <person name="Albert R."/>
            <person name="Binder M."/>
            <person name="Bloem J."/>
            <person name="Labutti K."/>
            <person name="Salamov A."/>
            <person name="Andreopoulos B."/>
            <person name="Baker S."/>
            <person name="Barry K."/>
            <person name="Bills G."/>
            <person name="Bluhm B."/>
            <person name="Cannon C."/>
            <person name="Castanera R."/>
            <person name="Culley D."/>
            <person name="Daum C."/>
            <person name="Ezra D."/>
            <person name="Gonzalez J."/>
            <person name="Henrissat B."/>
            <person name="Kuo A."/>
            <person name="Liang C."/>
            <person name="Lipzen A."/>
            <person name="Lutzoni F."/>
            <person name="Magnuson J."/>
            <person name="Mondo S."/>
            <person name="Nolan M."/>
            <person name="Ohm R."/>
            <person name="Pangilinan J."/>
            <person name="Park H.-J."/>
            <person name="Ramirez L."/>
            <person name="Alfaro M."/>
            <person name="Sun H."/>
            <person name="Tritt A."/>
            <person name="Yoshinaga Y."/>
            <person name="Zwiers L.-H."/>
            <person name="Turgeon B."/>
            <person name="Goodwin S."/>
            <person name="Spatafora J."/>
            <person name="Crous P."/>
            <person name="Grigoriev I."/>
        </authorList>
    </citation>
    <scope>NUCLEOTIDE SEQUENCE</scope>
    <source>
        <strain evidence="1">ATCC 200398</strain>
    </source>
</reference>
<evidence type="ECO:0000313" key="2">
    <source>
        <dbReference type="Proteomes" id="UP000799755"/>
    </source>
</evidence>